<dbReference type="PANTHER" id="PTHR34265">
    <property type="entry name" value="TYPE III PANTOTHENATE KINASE"/>
    <property type="match status" value="1"/>
</dbReference>
<evidence type="ECO:0000256" key="12">
    <source>
        <dbReference type="ARBA" id="ARBA00022958"/>
    </source>
</evidence>
<evidence type="ECO:0000256" key="11">
    <source>
        <dbReference type="ARBA" id="ARBA00022840"/>
    </source>
</evidence>
<comment type="similarity">
    <text evidence="14 16">Belongs to the type III pantothenate kinase family.</text>
</comment>
<feature type="binding site" evidence="16">
    <location>
        <position position="121"/>
    </location>
    <ligand>
        <name>K(+)</name>
        <dbReference type="ChEBI" id="CHEBI:29103"/>
    </ligand>
</feature>
<sequence>MSEVHSSKWLYIDVGNSRTKVAASDGTVVRVLGCIDTPEELTPWLEGVEAVLVASVGHDDWLSGLQRLMGRLAIPLFHAEVQESFGSIKNCYDNPLQMGVDRWLAVIGAAQLTDTAFVVLDFGTAINVEFVDSQHHYLGGWITPGISLMYKALFGGTSKVRGNISEHAGLAPGTTTQKAVDAGCLAAALGVLEQASVQGSKMAVNPTIFVCGGDYPRIQSLVRTKVQHEPDLVFLGMQKYLEQIRGQTD</sequence>
<dbReference type="InterPro" id="IPR043129">
    <property type="entry name" value="ATPase_NBD"/>
</dbReference>
<keyword evidence="10 16" id="KW-0418">Kinase</keyword>
<dbReference type="InterPro" id="IPR004619">
    <property type="entry name" value="Type_III_PanK"/>
</dbReference>
<dbReference type="NCBIfam" id="TIGR00671">
    <property type="entry name" value="baf"/>
    <property type="match status" value="1"/>
</dbReference>
<comment type="caution">
    <text evidence="17">The sequence shown here is derived from an EMBL/GenBank/DDBJ whole genome shotgun (WGS) entry which is preliminary data.</text>
</comment>
<proteinExistence type="inferred from homology"/>
<dbReference type="HAMAP" id="MF_01274">
    <property type="entry name" value="Pantothen_kinase_3"/>
    <property type="match status" value="1"/>
</dbReference>
<evidence type="ECO:0000256" key="1">
    <source>
        <dbReference type="ARBA" id="ARBA00001206"/>
    </source>
</evidence>
<comment type="subunit">
    <text evidence="5 16">Homodimer.</text>
</comment>
<keyword evidence="12 16" id="KW-0630">Potassium</keyword>
<dbReference type="RefSeq" id="WP_343847259.1">
    <property type="nucleotide sequence ID" value="NZ_BAAAEI010000027.1"/>
</dbReference>
<feature type="active site" description="Proton acceptor" evidence="16">
    <location>
        <position position="101"/>
    </location>
</feature>
<dbReference type="EMBL" id="BAAAEI010000027">
    <property type="protein sequence ID" value="GAA0371964.1"/>
    <property type="molecule type" value="Genomic_DNA"/>
</dbReference>
<evidence type="ECO:0000256" key="7">
    <source>
        <dbReference type="ARBA" id="ARBA00022490"/>
    </source>
</evidence>
<evidence type="ECO:0000256" key="13">
    <source>
        <dbReference type="ARBA" id="ARBA00022993"/>
    </source>
</evidence>
<evidence type="ECO:0000256" key="9">
    <source>
        <dbReference type="ARBA" id="ARBA00022741"/>
    </source>
</evidence>
<dbReference type="Pfam" id="PF03309">
    <property type="entry name" value="Pan_kinase"/>
    <property type="match status" value="1"/>
</dbReference>
<evidence type="ECO:0000256" key="16">
    <source>
        <dbReference type="HAMAP-Rule" id="MF_01274"/>
    </source>
</evidence>
<evidence type="ECO:0000256" key="6">
    <source>
        <dbReference type="ARBA" id="ARBA00012102"/>
    </source>
</evidence>
<feature type="binding site" evidence="16">
    <location>
        <position position="124"/>
    </location>
    <ligand>
        <name>ATP</name>
        <dbReference type="ChEBI" id="CHEBI:30616"/>
    </ligand>
</feature>
<keyword evidence="7 16" id="KW-0963">Cytoplasm</keyword>
<comment type="pathway">
    <text evidence="4 16">Cofactor biosynthesis; coenzyme A biosynthesis; CoA from (R)-pantothenate: step 1/5.</text>
</comment>
<name>A0ABN0XSU8_9ALTE</name>
<comment type="function">
    <text evidence="16">Catalyzes the phosphorylation of pantothenate (Pan), the first step in CoA biosynthesis.</text>
</comment>
<comment type="subcellular location">
    <subcellularLocation>
        <location evidence="3 16">Cytoplasm</location>
    </subcellularLocation>
</comment>
<keyword evidence="8 16" id="KW-0808">Transferase</keyword>
<dbReference type="Gene3D" id="3.30.420.40">
    <property type="match status" value="2"/>
</dbReference>
<feature type="binding site" evidence="16">
    <location>
        <position position="176"/>
    </location>
    <ligand>
        <name>substrate</name>
    </ligand>
</feature>
<dbReference type="SUPFAM" id="SSF53067">
    <property type="entry name" value="Actin-like ATPase domain"/>
    <property type="match status" value="2"/>
</dbReference>
<comment type="catalytic activity">
    <reaction evidence="1 16">
        <text>(R)-pantothenate + ATP = (R)-4'-phosphopantothenate + ADP + H(+)</text>
        <dbReference type="Rhea" id="RHEA:16373"/>
        <dbReference type="ChEBI" id="CHEBI:10986"/>
        <dbReference type="ChEBI" id="CHEBI:15378"/>
        <dbReference type="ChEBI" id="CHEBI:29032"/>
        <dbReference type="ChEBI" id="CHEBI:30616"/>
        <dbReference type="ChEBI" id="CHEBI:456216"/>
        <dbReference type="EC" id="2.7.1.33"/>
    </reaction>
</comment>
<keyword evidence="13 16" id="KW-0173">Coenzyme A biosynthesis</keyword>
<feature type="binding site" evidence="16">
    <location>
        <begin position="13"/>
        <end position="20"/>
    </location>
    <ligand>
        <name>ATP</name>
        <dbReference type="ChEBI" id="CHEBI:30616"/>
    </ligand>
</feature>
<evidence type="ECO:0000256" key="14">
    <source>
        <dbReference type="ARBA" id="ARBA00038036"/>
    </source>
</evidence>
<evidence type="ECO:0000256" key="3">
    <source>
        <dbReference type="ARBA" id="ARBA00004496"/>
    </source>
</evidence>
<evidence type="ECO:0000256" key="5">
    <source>
        <dbReference type="ARBA" id="ARBA00011738"/>
    </source>
</evidence>
<keyword evidence="11 16" id="KW-0067">ATP-binding</keyword>
<gene>
    <name evidence="16" type="primary">coaX</name>
    <name evidence="17" type="ORF">GCM10009092_40290</name>
</gene>
<dbReference type="GO" id="GO:0016301">
    <property type="term" value="F:kinase activity"/>
    <property type="evidence" value="ECO:0007669"/>
    <property type="project" value="UniProtKB-KW"/>
</dbReference>
<comment type="cofactor">
    <cofactor evidence="16">
        <name>NH4(+)</name>
        <dbReference type="ChEBI" id="CHEBI:28938"/>
    </cofactor>
    <cofactor evidence="16">
        <name>K(+)</name>
        <dbReference type="ChEBI" id="CHEBI:29103"/>
    </cofactor>
    <text evidence="16">A monovalent cation. Ammonium or potassium.</text>
</comment>
<evidence type="ECO:0000313" key="17">
    <source>
        <dbReference type="EMBL" id="GAA0371964.1"/>
    </source>
</evidence>
<keyword evidence="18" id="KW-1185">Reference proteome</keyword>
<evidence type="ECO:0000313" key="18">
    <source>
        <dbReference type="Proteomes" id="UP001501757"/>
    </source>
</evidence>
<evidence type="ECO:0000256" key="8">
    <source>
        <dbReference type="ARBA" id="ARBA00022679"/>
    </source>
</evidence>
<accession>A0ABN0XSU8</accession>
<organism evidence="17 18">
    <name type="scientific">Bowmanella denitrificans</name>
    <dbReference type="NCBI Taxonomy" id="366582"/>
    <lineage>
        <taxon>Bacteria</taxon>
        <taxon>Pseudomonadati</taxon>
        <taxon>Pseudomonadota</taxon>
        <taxon>Gammaproteobacteria</taxon>
        <taxon>Alteromonadales</taxon>
        <taxon>Alteromonadaceae</taxon>
        <taxon>Bowmanella</taxon>
    </lineage>
</organism>
<protein>
    <recommendedName>
        <fullName evidence="15 16">Type III pantothenate kinase</fullName>
        <ecNumber evidence="6 16">2.7.1.33</ecNumber>
    </recommendedName>
    <alternativeName>
        <fullName evidence="16">PanK-III</fullName>
    </alternativeName>
    <alternativeName>
        <fullName evidence="16">Pantothenic acid kinase</fullName>
    </alternativeName>
</protein>
<dbReference type="Proteomes" id="UP001501757">
    <property type="component" value="Unassembled WGS sequence"/>
</dbReference>
<dbReference type="EC" id="2.7.1.33" evidence="6 16"/>
<keyword evidence="9 16" id="KW-0547">Nucleotide-binding</keyword>
<reference evidence="17 18" key="1">
    <citation type="journal article" date="2019" name="Int. J. Syst. Evol. Microbiol.">
        <title>The Global Catalogue of Microorganisms (GCM) 10K type strain sequencing project: providing services to taxonomists for standard genome sequencing and annotation.</title>
        <authorList>
            <consortium name="The Broad Institute Genomics Platform"/>
            <consortium name="The Broad Institute Genome Sequencing Center for Infectious Disease"/>
            <person name="Wu L."/>
            <person name="Ma J."/>
        </authorList>
    </citation>
    <scope>NUCLEOTIDE SEQUENCE [LARGE SCALE GENOMIC DNA]</scope>
    <source>
        <strain evidence="17 18">JCM 13378</strain>
    </source>
</reference>
<dbReference type="PANTHER" id="PTHR34265:SF1">
    <property type="entry name" value="TYPE III PANTOTHENATE KINASE"/>
    <property type="match status" value="1"/>
</dbReference>
<feature type="binding site" evidence="16">
    <location>
        <position position="92"/>
    </location>
    <ligand>
        <name>substrate</name>
    </ligand>
</feature>
<feature type="binding site" evidence="16">
    <location>
        <begin position="99"/>
        <end position="102"/>
    </location>
    <ligand>
        <name>substrate</name>
    </ligand>
</feature>
<comment type="cofactor">
    <cofactor evidence="2">
        <name>K(+)</name>
        <dbReference type="ChEBI" id="CHEBI:29103"/>
    </cofactor>
</comment>
<evidence type="ECO:0000256" key="10">
    <source>
        <dbReference type="ARBA" id="ARBA00022777"/>
    </source>
</evidence>
<keyword evidence="16" id="KW-0479">Metal-binding</keyword>
<evidence type="ECO:0000256" key="15">
    <source>
        <dbReference type="ARBA" id="ARBA00040883"/>
    </source>
</evidence>
<dbReference type="CDD" id="cd24015">
    <property type="entry name" value="ASKHA_NBD_PanK-III"/>
    <property type="match status" value="1"/>
</dbReference>
<evidence type="ECO:0000256" key="4">
    <source>
        <dbReference type="ARBA" id="ARBA00005225"/>
    </source>
</evidence>
<evidence type="ECO:0000256" key="2">
    <source>
        <dbReference type="ARBA" id="ARBA00001958"/>
    </source>
</evidence>